<evidence type="ECO:0000313" key="4">
    <source>
        <dbReference type="Proteomes" id="UP000000305"/>
    </source>
</evidence>
<dbReference type="GO" id="GO:0005737">
    <property type="term" value="C:cytoplasm"/>
    <property type="evidence" value="ECO:0000318"/>
    <property type="project" value="GO_Central"/>
</dbReference>
<dbReference type="PANTHER" id="PTHR23324:SF83">
    <property type="entry name" value="SEC14-LIKE PROTEIN 2"/>
    <property type="match status" value="1"/>
</dbReference>
<dbReference type="PROSITE" id="PS50191">
    <property type="entry name" value="CRAL_TRIO"/>
    <property type="match status" value="1"/>
</dbReference>
<dbReference type="PANTHER" id="PTHR23324">
    <property type="entry name" value="SEC14 RELATED PROTEIN"/>
    <property type="match status" value="1"/>
</dbReference>
<dbReference type="Pfam" id="PF00650">
    <property type="entry name" value="CRAL_TRIO"/>
    <property type="match status" value="1"/>
</dbReference>
<dbReference type="Gene3D" id="3.40.525.10">
    <property type="entry name" value="CRAL-TRIO lipid binding domain"/>
    <property type="match status" value="2"/>
</dbReference>
<evidence type="ECO:0000259" key="2">
    <source>
        <dbReference type="PROSITE" id="PS50866"/>
    </source>
</evidence>
<dbReference type="SMART" id="SM00516">
    <property type="entry name" value="SEC14"/>
    <property type="match status" value="1"/>
</dbReference>
<evidence type="ECO:0008006" key="5">
    <source>
        <dbReference type="Google" id="ProtNLM"/>
    </source>
</evidence>
<dbReference type="HOGENOM" id="CLU_014001_2_1_1"/>
<dbReference type="eggNOG" id="KOG1471">
    <property type="taxonomic scope" value="Eukaryota"/>
</dbReference>
<dbReference type="OMA" id="SHDRIDC"/>
<dbReference type="AlphaFoldDB" id="E9G4J1"/>
<dbReference type="Gene3D" id="2.60.120.680">
    <property type="entry name" value="GOLD domain"/>
    <property type="match status" value="1"/>
</dbReference>
<accession>E9G4J1</accession>
<dbReference type="KEGG" id="dpx:DAPPUDRAFT_222572"/>
<evidence type="ECO:0000313" key="3">
    <source>
        <dbReference type="EMBL" id="EFX85553.1"/>
    </source>
</evidence>
<dbReference type="InterPro" id="IPR036598">
    <property type="entry name" value="GOLD_dom_sf"/>
</dbReference>
<dbReference type="InterPro" id="IPR051064">
    <property type="entry name" value="SEC14/CRAL-TRIO_domain"/>
</dbReference>
<dbReference type="InParanoid" id="E9G4J1"/>
<evidence type="ECO:0000259" key="1">
    <source>
        <dbReference type="PROSITE" id="PS50191"/>
    </source>
</evidence>
<dbReference type="EMBL" id="GL732532">
    <property type="protein sequence ID" value="EFX85553.1"/>
    <property type="molecule type" value="Genomic_DNA"/>
</dbReference>
<dbReference type="SUPFAM" id="SSF52087">
    <property type="entry name" value="CRAL/TRIO domain"/>
    <property type="match status" value="1"/>
</dbReference>
<feature type="domain" description="GOLD" evidence="2">
    <location>
        <begin position="190"/>
        <end position="301"/>
    </location>
</feature>
<sequence length="314" mass="36074">MEWRHQHKINTLLDDFTPPEVLAKYFSAGYTGVDKLNSSLLITRFGAMDLKGMLLSAKKRDYLMTVVEVMTVIFDMAGFSMRHITFKPVAVETTLQLLQISESKYPELLRCVFVINAQDFAILYSMMKPFMHEKTKNKVQIYSHDSSIWKAALLAEIDRDQLPVCYGGTMTDPDGNLNCVTKVGMGGEVPRSYYLDAKPDPTNKKTFTVSRGSKEQLEIQIKQAGAILKWDFYTEEGDLAFAVYRKKDDELIPIVSHDRIDCDVSPEEGEIRCDYTGVYVVEFDNSYSYFRSKKIWFSITVYNERIENTEPFQP</sequence>
<dbReference type="PROSITE" id="PS50866">
    <property type="entry name" value="GOLD"/>
    <property type="match status" value="1"/>
</dbReference>
<dbReference type="InterPro" id="IPR036865">
    <property type="entry name" value="CRAL-TRIO_dom_sf"/>
</dbReference>
<organism evidence="3 4">
    <name type="scientific">Daphnia pulex</name>
    <name type="common">Water flea</name>
    <dbReference type="NCBI Taxonomy" id="6669"/>
    <lineage>
        <taxon>Eukaryota</taxon>
        <taxon>Metazoa</taxon>
        <taxon>Ecdysozoa</taxon>
        <taxon>Arthropoda</taxon>
        <taxon>Crustacea</taxon>
        <taxon>Branchiopoda</taxon>
        <taxon>Diplostraca</taxon>
        <taxon>Cladocera</taxon>
        <taxon>Anomopoda</taxon>
        <taxon>Daphniidae</taxon>
        <taxon>Daphnia</taxon>
    </lineage>
</organism>
<keyword evidence="4" id="KW-1185">Reference proteome</keyword>
<dbReference type="OrthoDB" id="1434354at2759"/>
<feature type="domain" description="CRAL-TRIO" evidence="1">
    <location>
        <begin position="18"/>
        <end position="174"/>
    </location>
</feature>
<protein>
    <recommendedName>
        <fullName evidence="5">CRAL-TRIO domain-containing protein</fullName>
    </recommendedName>
</protein>
<reference evidence="3 4" key="1">
    <citation type="journal article" date="2011" name="Science">
        <title>The ecoresponsive genome of Daphnia pulex.</title>
        <authorList>
            <person name="Colbourne J.K."/>
            <person name="Pfrender M.E."/>
            <person name="Gilbert D."/>
            <person name="Thomas W.K."/>
            <person name="Tucker A."/>
            <person name="Oakley T.H."/>
            <person name="Tokishita S."/>
            <person name="Aerts A."/>
            <person name="Arnold G.J."/>
            <person name="Basu M.K."/>
            <person name="Bauer D.J."/>
            <person name="Caceres C.E."/>
            <person name="Carmel L."/>
            <person name="Casola C."/>
            <person name="Choi J.H."/>
            <person name="Detter J.C."/>
            <person name="Dong Q."/>
            <person name="Dusheyko S."/>
            <person name="Eads B.D."/>
            <person name="Frohlich T."/>
            <person name="Geiler-Samerotte K.A."/>
            <person name="Gerlach D."/>
            <person name="Hatcher P."/>
            <person name="Jogdeo S."/>
            <person name="Krijgsveld J."/>
            <person name="Kriventseva E.V."/>
            <person name="Kultz D."/>
            <person name="Laforsch C."/>
            <person name="Lindquist E."/>
            <person name="Lopez J."/>
            <person name="Manak J.R."/>
            <person name="Muller J."/>
            <person name="Pangilinan J."/>
            <person name="Patwardhan R.P."/>
            <person name="Pitluck S."/>
            <person name="Pritham E.J."/>
            <person name="Rechtsteiner A."/>
            <person name="Rho M."/>
            <person name="Rogozin I.B."/>
            <person name="Sakarya O."/>
            <person name="Salamov A."/>
            <person name="Schaack S."/>
            <person name="Shapiro H."/>
            <person name="Shiga Y."/>
            <person name="Skalitzky C."/>
            <person name="Smith Z."/>
            <person name="Souvorov A."/>
            <person name="Sung W."/>
            <person name="Tang Z."/>
            <person name="Tsuchiya D."/>
            <person name="Tu H."/>
            <person name="Vos H."/>
            <person name="Wang M."/>
            <person name="Wolf Y.I."/>
            <person name="Yamagata H."/>
            <person name="Yamada T."/>
            <person name="Ye Y."/>
            <person name="Shaw J.R."/>
            <person name="Andrews J."/>
            <person name="Crease T.J."/>
            <person name="Tang H."/>
            <person name="Lucas S.M."/>
            <person name="Robertson H.M."/>
            <person name="Bork P."/>
            <person name="Koonin E.V."/>
            <person name="Zdobnov E.M."/>
            <person name="Grigoriev I.V."/>
            <person name="Lynch M."/>
            <person name="Boore J.L."/>
        </authorList>
    </citation>
    <scope>NUCLEOTIDE SEQUENCE [LARGE SCALE GENOMIC DNA]</scope>
</reference>
<dbReference type="InterPro" id="IPR009038">
    <property type="entry name" value="GOLD_dom"/>
</dbReference>
<dbReference type="InterPro" id="IPR001251">
    <property type="entry name" value="CRAL-TRIO_dom"/>
</dbReference>
<dbReference type="PhylomeDB" id="E9G4J1"/>
<gene>
    <name evidence="3" type="ORF">DAPPUDRAFT_222572</name>
</gene>
<proteinExistence type="predicted"/>
<dbReference type="CDD" id="cd00170">
    <property type="entry name" value="SEC14"/>
    <property type="match status" value="1"/>
</dbReference>
<name>E9G4J1_DAPPU</name>
<dbReference type="SUPFAM" id="SSF101576">
    <property type="entry name" value="Supernatant protein factor (SPF), C-terminal domain"/>
    <property type="match status" value="1"/>
</dbReference>
<dbReference type="Proteomes" id="UP000000305">
    <property type="component" value="Unassembled WGS sequence"/>
</dbReference>